<dbReference type="InterPro" id="IPR055438">
    <property type="entry name" value="AstE_AspA_cat"/>
</dbReference>
<protein>
    <submittedName>
        <fullName evidence="6">Deacylase</fullName>
    </submittedName>
</protein>
<dbReference type="InterPro" id="IPR053138">
    <property type="entry name" value="N-alpha-Ac-DABA_deacetylase"/>
</dbReference>
<keyword evidence="2" id="KW-0479">Metal-binding</keyword>
<evidence type="ECO:0000256" key="4">
    <source>
        <dbReference type="ARBA" id="ARBA00022833"/>
    </source>
</evidence>
<accession>A0ABU0J965</accession>
<reference evidence="6 7" key="1">
    <citation type="submission" date="2023-07" db="EMBL/GenBank/DDBJ databases">
        <title>Genomic Encyclopedia of Type Strains, Phase IV (KMG-IV): sequencing the most valuable type-strain genomes for metagenomic binning, comparative biology and taxonomic classification.</title>
        <authorList>
            <person name="Goeker M."/>
        </authorList>
    </citation>
    <scope>NUCLEOTIDE SEQUENCE [LARGE SCALE GENOMIC DNA]</scope>
    <source>
        <strain evidence="6 7">DSM 19619</strain>
    </source>
</reference>
<dbReference type="Pfam" id="PF24827">
    <property type="entry name" value="AstE_AspA_cat"/>
    <property type="match status" value="1"/>
</dbReference>
<evidence type="ECO:0000256" key="1">
    <source>
        <dbReference type="ARBA" id="ARBA00001947"/>
    </source>
</evidence>
<dbReference type="SUPFAM" id="SSF53187">
    <property type="entry name" value="Zn-dependent exopeptidases"/>
    <property type="match status" value="1"/>
</dbReference>
<evidence type="ECO:0000313" key="7">
    <source>
        <dbReference type="Proteomes" id="UP001242480"/>
    </source>
</evidence>
<dbReference type="CDD" id="cd06252">
    <property type="entry name" value="M14_ASTE_ASPA-like"/>
    <property type="match status" value="1"/>
</dbReference>
<dbReference type="RefSeq" id="WP_307275079.1">
    <property type="nucleotide sequence ID" value="NZ_JAUSVX010000007.1"/>
</dbReference>
<evidence type="ECO:0000259" key="5">
    <source>
        <dbReference type="Pfam" id="PF24827"/>
    </source>
</evidence>
<proteinExistence type="predicted"/>
<organism evidence="6 7">
    <name type="scientific">Labrys wisconsinensis</name>
    <dbReference type="NCBI Taxonomy" id="425677"/>
    <lineage>
        <taxon>Bacteria</taxon>
        <taxon>Pseudomonadati</taxon>
        <taxon>Pseudomonadota</taxon>
        <taxon>Alphaproteobacteria</taxon>
        <taxon>Hyphomicrobiales</taxon>
        <taxon>Xanthobacteraceae</taxon>
        <taxon>Labrys</taxon>
    </lineage>
</organism>
<keyword evidence="7" id="KW-1185">Reference proteome</keyword>
<evidence type="ECO:0000256" key="2">
    <source>
        <dbReference type="ARBA" id="ARBA00022723"/>
    </source>
</evidence>
<dbReference type="InterPro" id="IPR043795">
    <property type="entry name" value="N-alpha-Ac-DABA-like"/>
</dbReference>
<name>A0ABU0J965_9HYPH</name>
<dbReference type="Gene3D" id="3.40.630.10">
    <property type="entry name" value="Zn peptidases"/>
    <property type="match status" value="1"/>
</dbReference>
<dbReference type="Proteomes" id="UP001242480">
    <property type="component" value="Unassembled WGS sequence"/>
</dbReference>
<comment type="cofactor">
    <cofactor evidence="1">
        <name>Zn(2+)</name>
        <dbReference type="ChEBI" id="CHEBI:29105"/>
    </cofactor>
</comment>
<evidence type="ECO:0000256" key="3">
    <source>
        <dbReference type="ARBA" id="ARBA00022801"/>
    </source>
</evidence>
<dbReference type="PANTHER" id="PTHR37326:SF1">
    <property type="entry name" value="BLL3975 PROTEIN"/>
    <property type="match status" value="1"/>
</dbReference>
<feature type="domain" description="Succinylglutamate desuccinylase/Aspartoacylase catalytic" evidence="5">
    <location>
        <begin position="66"/>
        <end position="252"/>
    </location>
</feature>
<keyword evidence="4" id="KW-0862">Zinc</keyword>
<dbReference type="PANTHER" id="PTHR37326">
    <property type="entry name" value="BLL3975 PROTEIN"/>
    <property type="match status" value="1"/>
</dbReference>
<sequence length="356" mass="37405">MSGIIVPTEEDLPKAPRVPRRSTVFSDVDLGRDGKQIGFFHVPQSPHDDAWGTVRVPLAVVKNGTGPTVLIEGGNHGDEYEGPIALGELIRSIDPAGIQGRIIAIPAINLPAVVAAQRTSPVDGLNFNRTFPGDPAGTLTRQLSAYVHDVLFPESDFFLDLHSGGSSLMIMPSAIIEPAADPAQHRRNIDATLAFGAPTTVMVDNLGERRTSTASAVDAGLTVVGTEMAGAGTVSAEALAICRRGIRNVLAHAGVIDPEHLVKPAGEPRVLTIPGAAAYGFAGDDGVFEAAQAPGEPVQAGSVAGRIHFLTDPGREPAVLRHRIDGVLFARRQPGRVRPGNCCFVVAVPYDWSGSR</sequence>
<evidence type="ECO:0000313" key="6">
    <source>
        <dbReference type="EMBL" id="MDQ0470813.1"/>
    </source>
</evidence>
<keyword evidence="3" id="KW-0378">Hydrolase</keyword>
<dbReference type="PIRSF" id="PIRSF039012">
    <property type="entry name" value="ASP"/>
    <property type="match status" value="1"/>
</dbReference>
<comment type="caution">
    <text evidence="6">The sequence shown here is derived from an EMBL/GenBank/DDBJ whole genome shotgun (WGS) entry which is preliminary data.</text>
</comment>
<gene>
    <name evidence="6" type="ORF">QO011_003832</name>
</gene>
<dbReference type="EMBL" id="JAUSVX010000007">
    <property type="protein sequence ID" value="MDQ0470813.1"/>
    <property type="molecule type" value="Genomic_DNA"/>
</dbReference>